<dbReference type="AlphaFoldDB" id="A0A6A7C875"/>
<dbReference type="Proteomes" id="UP000799421">
    <property type="component" value="Unassembled WGS sequence"/>
</dbReference>
<name>A0A6A7C875_9PEZI</name>
<keyword evidence="3" id="KW-1185">Reference proteome</keyword>
<evidence type="ECO:0000256" key="1">
    <source>
        <dbReference type="SAM" id="SignalP"/>
    </source>
</evidence>
<evidence type="ECO:0000313" key="3">
    <source>
        <dbReference type="Proteomes" id="UP000799421"/>
    </source>
</evidence>
<sequence>MYSTVFSTALFAILAAASPFPSEPTATAASTGTAPPKCEITASIAWPGFCLEAVPSATGTSTIDCGGCDVKTIVADYPWNAKFACSSLQISTSLS</sequence>
<dbReference type="EMBL" id="MU005961">
    <property type="protein sequence ID" value="KAF2863452.1"/>
    <property type="molecule type" value="Genomic_DNA"/>
</dbReference>
<feature type="signal peptide" evidence="1">
    <location>
        <begin position="1"/>
        <end position="17"/>
    </location>
</feature>
<feature type="chain" id="PRO_5025408820" evidence="1">
    <location>
        <begin position="18"/>
        <end position="95"/>
    </location>
</feature>
<keyword evidence="1" id="KW-0732">Signal</keyword>
<protein>
    <submittedName>
        <fullName evidence="2">Uncharacterized protein</fullName>
    </submittedName>
</protein>
<accession>A0A6A7C875</accession>
<gene>
    <name evidence="2" type="ORF">K470DRAFT_255155</name>
</gene>
<evidence type="ECO:0000313" key="2">
    <source>
        <dbReference type="EMBL" id="KAF2863452.1"/>
    </source>
</evidence>
<reference evidence="2" key="1">
    <citation type="journal article" date="2020" name="Stud. Mycol.">
        <title>101 Dothideomycetes genomes: a test case for predicting lifestyles and emergence of pathogens.</title>
        <authorList>
            <person name="Haridas S."/>
            <person name="Albert R."/>
            <person name="Binder M."/>
            <person name="Bloem J."/>
            <person name="Labutti K."/>
            <person name="Salamov A."/>
            <person name="Andreopoulos B."/>
            <person name="Baker S."/>
            <person name="Barry K."/>
            <person name="Bills G."/>
            <person name="Bluhm B."/>
            <person name="Cannon C."/>
            <person name="Castanera R."/>
            <person name="Culley D."/>
            <person name="Daum C."/>
            <person name="Ezra D."/>
            <person name="Gonzalez J."/>
            <person name="Henrissat B."/>
            <person name="Kuo A."/>
            <person name="Liang C."/>
            <person name="Lipzen A."/>
            <person name="Lutzoni F."/>
            <person name="Magnuson J."/>
            <person name="Mondo S."/>
            <person name="Nolan M."/>
            <person name="Ohm R."/>
            <person name="Pangilinan J."/>
            <person name="Park H.-J."/>
            <person name="Ramirez L."/>
            <person name="Alfaro M."/>
            <person name="Sun H."/>
            <person name="Tritt A."/>
            <person name="Yoshinaga Y."/>
            <person name="Zwiers L.-H."/>
            <person name="Turgeon B."/>
            <person name="Goodwin S."/>
            <person name="Spatafora J."/>
            <person name="Crous P."/>
            <person name="Grigoriev I."/>
        </authorList>
    </citation>
    <scope>NUCLEOTIDE SEQUENCE</scope>
    <source>
        <strain evidence="2">CBS 480.64</strain>
    </source>
</reference>
<feature type="non-terminal residue" evidence="2">
    <location>
        <position position="95"/>
    </location>
</feature>
<proteinExistence type="predicted"/>
<organism evidence="2 3">
    <name type="scientific">Piedraia hortae CBS 480.64</name>
    <dbReference type="NCBI Taxonomy" id="1314780"/>
    <lineage>
        <taxon>Eukaryota</taxon>
        <taxon>Fungi</taxon>
        <taxon>Dikarya</taxon>
        <taxon>Ascomycota</taxon>
        <taxon>Pezizomycotina</taxon>
        <taxon>Dothideomycetes</taxon>
        <taxon>Dothideomycetidae</taxon>
        <taxon>Capnodiales</taxon>
        <taxon>Piedraiaceae</taxon>
        <taxon>Piedraia</taxon>
    </lineage>
</organism>